<evidence type="ECO:0000313" key="1">
    <source>
        <dbReference type="EMBL" id="TXC93098.1"/>
    </source>
</evidence>
<comment type="caution">
    <text evidence="1">The sequence shown here is derived from an EMBL/GenBank/DDBJ whole genome shotgun (WGS) entry which is preliminary data.</text>
</comment>
<dbReference type="EMBL" id="VOQF01000001">
    <property type="protein sequence ID" value="TXC93098.1"/>
    <property type="molecule type" value="Genomic_DNA"/>
</dbReference>
<organism evidence="1 2">
    <name type="scientific">Metabacillus litoralis</name>
    <dbReference type="NCBI Taxonomy" id="152268"/>
    <lineage>
        <taxon>Bacteria</taxon>
        <taxon>Bacillati</taxon>
        <taxon>Bacillota</taxon>
        <taxon>Bacilli</taxon>
        <taxon>Bacillales</taxon>
        <taxon>Bacillaceae</taxon>
        <taxon>Metabacillus</taxon>
    </lineage>
</organism>
<name>A0A5C6W9E0_9BACI</name>
<accession>A0A5C6W9E0</accession>
<protein>
    <recommendedName>
        <fullName evidence="3">RQC domain-containing protein</fullName>
    </recommendedName>
</protein>
<reference evidence="1 2" key="1">
    <citation type="journal article" date="2005" name="Int. J. Syst. Evol. Microbiol.">
        <title>Bacillus litoralis sp. nov., isolated from a tidal flat of the Yellow Sea in Korea.</title>
        <authorList>
            <person name="Yoon J.H."/>
            <person name="Oh T.K."/>
        </authorList>
    </citation>
    <scope>NUCLEOTIDE SEQUENCE [LARGE SCALE GENOMIC DNA]</scope>
    <source>
        <strain evidence="1 2">SW-211</strain>
    </source>
</reference>
<evidence type="ECO:0008006" key="3">
    <source>
        <dbReference type="Google" id="ProtNLM"/>
    </source>
</evidence>
<dbReference type="OrthoDB" id="2689702at2"/>
<evidence type="ECO:0000313" key="2">
    <source>
        <dbReference type="Proteomes" id="UP000321363"/>
    </source>
</evidence>
<proteinExistence type="predicted"/>
<gene>
    <name evidence="1" type="ORF">FS935_02580</name>
</gene>
<sequence>MSLKNHYYYFQEYPKIVLIPLGKKNKKIRSIGHKTDKSILNRLNDALSRMTLSIDERKNLQYFLQIKHEAFLPVMMNKDEKVETRIIKPNFLLWKSFSPNHGIPYQKESFYEEDISKLSNEELIIFLKKVIAEFLFCAELSKKPDNQWIQIIKKAYNQHPFVQLFLEKQEIVDSVEIANRSPLLSVLSPPEDVSYWRQRVEIVLWPYRKLPLWCEHDKSLIVLSSKKLLICDCSFCQKEYHYCLKEDKYLLEENPNMNQAIKRIATIENQFNEIIEKNTKLVNNLEFLVYIKKNIDISKIVKLVNQIDSLPFNITIENQFAMNLIKELSQISVPFSRSNSSLLWISLFHIPTITLLKTLNNYSFDEINESIESLQKELVNVLRHFAIKPDETLIKIKENHLSYFTVARILKGIISLEDLSFHVIAQILKGRTSYSLREQKLDQQFLFGFLEKWEEKDIHKLLKTLEKELWITKHSTGFIVSDKGASLINNLDDS</sequence>
<keyword evidence="2" id="KW-1185">Reference proteome</keyword>
<dbReference type="RefSeq" id="WP_158638512.1">
    <property type="nucleotide sequence ID" value="NZ_VOQF01000001.1"/>
</dbReference>
<dbReference type="Proteomes" id="UP000321363">
    <property type="component" value="Unassembled WGS sequence"/>
</dbReference>
<dbReference type="AlphaFoldDB" id="A0A5C6W9E0"/>
<dbReference type="NCBIfam" id="NF041108">
    <property type="entry name" value="RQC_minor_2"/>
    <property type="match status" value="1"/>
</dbReference>